<evidence type="ECO:0000313" key="2">
    <source>
        <dbReference type="EMBL" id="RAL06498.1"/>
    </source>
</evidence>
<feature type="compositionally biased region" description="Polar residues" evidence="1">
    <location>
        <begin position="1"/>
        <end position="21"/>
    </location>
</feature>
<dbReference type="VEuPathDB" id="FungiDB:BO97DRAFT_37037"/>
<dbReference type="RefSeq" id="XP_025545652.1">
    <property type="nucleotide sequence ID" value="XM_025692770.1"/>
</dbReference>
<dbReference type="EMBL" id="KZ824390">
    <property type="protein sequence ID" value="RAL06498.1"/>
    <property type="molecule type" value="Genomic_DNA"/>
</dbReference>
<gene>
    <name evidence="2" type="ORF">BO97DRAFT_37037</name>
</gene>
<evidence type="ECO:0000313" key="3">
    <source>
        <dbReference type="Proteomes" id="UP000248961"/>
    </source>
</evidence>
<keyword evidence="3" id="KW-1185">Reference proteome</keyword>
<proteinExistence type="predicted"/>
<dbReference type="AlphaFoldDB" id="A0A395HHP1"/>
<protein>
    <submittedName>
        <fullName evidence="2">Uncharacterized protein</fullName>
    </submittedName>
</protein>
<feature type="compositionally biased region" description="Polar residues" evidence="1">
    <location>
        <begin position="59"/>
        <end position="77"/>
    </location>
</feature>
<name>A0A395HHP1_ASPHC</name>
<dbReference type="OrthoDB" id="10358010at2759"/>
<reference evidence="2 3" key="1">
    <citation type="submission" date="2018-02" db="EMBL/GenBank/DDBJ databases">
        <title>The genomes of Aspergillus section Nigri reveals drivers in fungal speciation.</title>
        <authorList>
            <consortium name="DOE Joint Genome Institute"/>
            <person name="Vesth T.C."/>
            <person name="Nybo J."/>
            <person name="Theobald S."/>
            <person name="Brandl J."/>
            <person name="Frisvad J.C."/>
            <person name="Nielsen K.F."/>
            <person name="Lyhne E.K."/>
            <person name="Kogle M.E."/>
            <person name="Kuo A."/>
            <person name="Riley R."/>
            <person name="Clum A."/>
            <person name="Nolan M."/>
            <person name="Lipzen A."/>
            <person name="Salamov A."/>
            <person name="Henrissat B."/>
            <person name="Wiebenga A."/>
            <person name="De vries R.P."/>
            <person name="Grigoriev I.V."/>
            <person name="Mortensen U.H."/>
            <person name="Andersen M.R."/>
            <person name="Baker S.E."/>
        </authorList>
    </citation>
    <scope>NUCLEOTIDE SEQUENCE [LARGE SCALE GENOMIC DNA]</scope>
    <source>
        <strain evidence="2 3">CBS 101889</strain>
    </source>
</reference>
<sequence>MGPNTITAKTTPGQDHPTPSRSEIETFAPVTPMPQNSESLDSDSVPATIAATAPEKEQTTPAVTCSPQNMEGGTQVEKLNSQADIQAEHGYGNRQESPESQKTLSLPIAETNLEPKPSLDSPCRNSVSGNELSTGPFPQPYHGRVVLPQNTLPQQQSIANYTMIPDVYGPQSSMVYNMPIQLLAGSMQAGQTLPSFTGQMPTGPMVMSGHIEQSGVDFRLVNPYHSHVAPSAGLMNANASVPSTFLTAAQLPSMAQGSTFHTALPSVSGPPAQHPGGPAYVSNLTGSEGLWETGATGPLGGYIVPSDMC</sequence>
<feature type="region of interest" description="Disordered" evidence="1">
    <location>
        <begin position="112"/>
        <end position="137"/>
    </location>
</feature>
<organism evidence="2 3">
    <name type="scientific">Aspergillus homomorphus (strain CBS 101889)</name>
    <dbReference type="NCBI Taxonomy" id="1450537"/>
    <lineage>
        <taxon>Eukaryota</taxon>
        <taxon>Fungi</taxon>
        <taxon>Dikarya</taxon>
        <taxon>Ascomycota</taxon>
        <taxon>Pezizomycotina</taxon>
        <taxon>Eurotiomycetes</taxon>
        <taxon>Eurotiomycetidae</taxon>
        <taxon>Eurotiales</taxon>
        <taxon>Aspergillaceae</taxon>
        <taxon>Aspergillus</taxon>
        <taxon>Aspergillus subgen. Circumdati</taxon>
    </lineage>
</organism>
<dbReference type="GeneID" id="37197059"/>
<accession>A0A395HHP1</accession>
<dbReference type="Proteomes" id="UP000248961">
    <property type="component" value="Unassembled WGS sequence"/>
</dbReference>
<feature type="compositionally biased region" description="Polar residues" evidence="1">
    <location>
        <begin position="123"/>
        <end position="133"/>
    </location>
</feature>
<feature type="region of interest" description="Disordered" evidence="1">
    <location>
        <begin position="1"/>
        <end position="77"/>
    </location>
</feature>
<evidence type="ECO:0000256" key="1">
    <source>
        <dbReference type="SAM" id="MobiDB-lite"/>
    </source>
</evidence>